<organism evidence="1 2">
    <name type="scientific">Apolygus lucorum</name>
    <name type="common">Small green plant bug</name>
    <name type="synonym">Lygocoris lucorum</name>
    <dbReference type="NCBI Taxonomy" id="248454"/>
    <lineage>
        <taxon>Eukaryota</taxon>
        <taxon>Metazoa</taxon>
        <taxon>Ecdysozoa</taxon>
        <taxon>Arthropoda</taxon>
        <taxon>Hexapoda</taxon>
        <taxon>Insecta</taxon>
        <taxon>Pterygota</taxon>
        <taxon>Neoptera</taxon>
        <taxon>Paraneoptera</taxon>
        <taxon>Hemiptera</taxon>
        <taxon>Heteroptera</taxon>
        <taxon>Panheteroptera</taxon>
        <taxon>Cimicomorpha</taxon>
        <taxon>Miridae</taxon>
        <taxon>Mirini</taxon>
        <taxon>Apolygus</taxon>
    </lineage>
</organism>
<name>A0A8S9XLX9_APOLU</name>
<evidence type="ECO:0000313" key="2">
    <source>
        <dbReference type="Proteomes" id="UP000466442"/>
    </source>
</evidence>
<comment type="caution">
    <text evidence="1">The sequence shown here is derived from an EMBL/GenBank/DDBJ whole genome shotgun (WGS) entry which is preliminary data.</text>
</comment>
<dbReference type="InterPro" id="IPR036034">
    <property type="entry name" value="PDZ_sf"/>
</dbReference>
<dbReference type="AlphaFoldDB" id="A0A8S9XLX9"/>
<evidence type="ECO:0000313" key="1">
    <source>
        <dbReference type="EMBL" id="KAF6209639.1"/>
    </source>
</evidence>
<gene>
    <name evidence="1" type="ORF">GE061_015387</name>
</gene>
<protein>
    <submittedName>
        <fullName evidence="1">Uncharacterized protein</fullName>
    </submittedName>
</protein>
<dbReference type="OrthoDB" id="6281275at2759"/>
<dbReference type="Proteomes" id="UP000466442">
    <property type="component" value="Unassembled WGS sequence"/>
</dbReference>
<dbReference type="EMBL" id="WIXP02000006">
    <property type="protein sequence ID" value="KAF6209639.1"/>
    <property type="molecule type" value="Genomic_DNA"/>
</dbReference>
<proteinExistence type="predicted"/>
<dbReference type="Gene3D" id="2.30.42.10">
    <property type="match status" value="1"/>
</dbReference>
<sequence>MCVEPNIWYSDGRPRKLPSEENGNRKELFAAELNRRQVPLLSVFCETSFPPIFSFIRHNIWLNQFIEERRSRGGPRKLTLKRTENGFGFTLRHFVVYPPDTYSVSPMHKFMVSITTPSLKTNLLTPLFSHDYGTTLTPLDCNNCHAHPLLGSVERMSG</sequence>
<accession>A0A8S9XLX9</accession>
<reference evidence="1" key="1">
    <citation type="journal article" date="2021" name="Mol. Ecol. Resour.">
        <title>Apolygus lucorum genome provides insights into omnivorousness and mesophyll feeding.</title>
        <authorList>
            <person name="Liu Y."/>
            <person name="Liu H."/>
            <person name="Wang H."/>
            <person name="Huang T."/>
            <person name="Liu B."/>
            <person name="Yang B."/>
            <person name="Yin L."/>
            <person name="Li B."/>
            <person name="Zhang Y."/>
            <person name="Zhang S."/>
            <person name="Jiang F."/>
            <person name="Zhang X."/>
            <person name="Ren Y."/>
            <person name="Wang B."/>
            <person name="Wang S."/>
            <person name="Lu Y."/>
            <person name="Wu K."/>
            <person name="Fan W."/>
            <person name="Wang G."/>
        </authorList>
    </citation>
    <scope>NUCLEOTIDE SEQUENCE</scope>
    <source>
        <strain evidence="1">12Hb</strain>
    </source>
</reference>
<keyword evidence="2" id="KW-1185">Reference proteome</keyword>